<sequence>MGRGKISYEVEQNRSDSELKGRQKMTAKQDTKKKGRHGNVTGKALNLVWARSAGRCQLDGCNEDLTRHLAIGSRRANKGYVAHIIGSSADGPRGDPERSKELAKDPDNVMLLCDGCHREIDREHPDAYPEARLHDMKRRHEAWVSRAVGLKPDSQSHILRFTNRIEANETAIPLDDCVLAMQAIGKTPASIHAIDLKIGVSGHNETDDVYWAAEPGDLQNFFNRKFEGYFNTGKVRHLSVFGFGPMPLLMKLGQLLPDLHDIDVFTRHREPTPSWCWKDGAPTFQPYCTEGAAKSNRVAIKLSVTDRISDERVQSAIGEDDLSIWEITCNRPGYDVLSTREDLSDFRTVVRSTFNRIRQCHGEAVEISVFPAAPGSCLESGGNSPAASSGHGDLGLIKPRGQG</sequence>
<comment type="caution">
    <text evidence="3">The sequence shown here is derived from an EMBL/GenBank/DDBJ whole genome shotgun (WGS) entry which is preliminary data.</text>
</comment>
<gene>
    <name evidence="3" type="ORF">E1B25_15585</name>
</gene>
<evidence type="ECO:0000313" key="4">
    <source>
        <dbReference type="Proteomes" id="UP000294662"/>
    </source>
</evidence>
<organism evidence="3 4">
    <name type="scientific">Antarcticimicrobium sediminis</name>
    <dbReference type="NCBI Taxonomy" id="2546227"/>
    <lineage>
        <taxon>Bacteria</taxon>
        <taxon>Pseudomonadati</taxon>
        <taxon>Pseudomonadota</taxon>
        <taxon>Alphaproteobacteria</taxon>
        <taxon>Rhodobacterales</taxon>
        <taxon>Paracoccaceae</taxon>
        <taxon>Antarcticimicrobium</taxon>
    </lineage>
</organism>
<accession>A0A4R5ENM2</accession>
<proteinExistence type="predicted"/>
<keyword evidence="4" id="KW-1185">Reference proteome</keyword>
<name>A0A4R5ENM2_9RHOB</name>
<feature type="domain" description="SMODS-associated and fused to various effectors" evidence="2">
    <location>
        <begin position="222"/>
        <end position="376"/>
    </location>
</feature>
<dbReference type="AlphaFoldDB" id="A0A4R5ENM2"/>
<feature type="compositionally biased region" description="Basic and acidic residues" evidence="1">
    <location>
        <begin position="1"/>
        <end position="32"/>
    </location>
</feature>
<dbReference type="OrthoDB" id="5379188at2"/>
<dbReference type="Pfam" id="PF18145">
    <property type="entry name" value="SAVED"/>
    <property type="match status" value="1"/>
</dbReference>
<reference evidence="3 4" key="1">
    <citation type="submission" date="2019-03" db="EMBL/GenBank/DDBJ databases">
        <authorList>
            <person name="Zhang S."/>
        </authorList>
    </citation>
    <scope>NUCLEOTIDE SEQUENCE [LARGE SCALE GENOMIC DNA]</scope>
    <source>
        <strain evidence="3 4">S4J41</strain>
    </source>
</reference>
<evidence type="ECO:0000256" key="1">
    <source>
        <dbReference type="SAM" id="MobiDB-lite"/>
    </source>
</evidence>
<dbReference type="Proteomes" id="UP000294662">
    <property type="component" value="Unassembled WGS sequence"/>
</dbReference>
<evidence type="ECO:0000313" key="3">
    <source>
        <dbReference type="EMBL" id="TDE36329.1"/>
    </source>
</evidence>
<dbReference type="NCBIfam" id="NF033611">
    <property type="entry name" value="SAVED"/>
    <property type="match status" value="1"/>
</dbReference>
<feature type="region of interest" description="Disordered" evidence="1">
    <location>
        <begin position="1"/>
        <end position="39"/>
    </location>
</feature>
<protein>
    <submittedName>
        <fullName evidence="3">SAVED domain-containing protein</fullName>
    </submittedName>
</protein>
<dbReference type="InterPro" id="IPR040836">
    <property type="entry name" value="SAVED"/>
</dbReference>
<dbReference type="EMBL" id="SMFP01000010">
    <property type="protein sequence ID" value="TDE36329.1"/>
    <property type="molecule type" value="Genomic_DNA"/>
</dbReference>
<feature type="region of interest" description="Disordered" evidence="1">
    <location>
        <begin position="380"/>
        <end position="403"/>
    </location>
</feature>
<evidence type="ECO:0000259" key="2">
    <source>
        <dbReference type="Pfam" id="PF18145"/>
    </source>
</evidence>